<protein>
    <recommendedName>
        <fullName evidence="2">J domain-containing protein</fullName>
    </recommendedName>
</protein>
<keyword evidence="4" id="KW-1185">Reference proteome</keyword>
<proteinExistence type="predicted"/>
<feature type="region of interest" description="Disordered" evidence="1">
    <location>
        <begin position="126"/>
        <end position="150"/>
    </location>
</feature>
<sequence length="672" mass="73405">MFQDTSLLAATKACKLVFIKNLSFFQFAGFSSYSTQRAPKTSSEEASSESTSASRALKHGVKCIVADFGLSQVEAAKCFERFQKQQCYGFQVQGLIKASSLSPAYIPFWSFSASLGASYTYKQHFPRKDGTEDKGKSGLSDEGVENEEDCIQSGPKTLFDKKVFEFGSDKNLQIYASYILNPDLARGAIISAAAVAATTAASSTRSASESGPSTEQHEAGSSFTGAFRDLTHEEASSLSVLSDSAGVNAVLLSLPGGCNTPGKVPLQDPVMPQGLAWHLALQGLTRKLREQANATLHPQWCVKEMHVDVLVHNLSAVLVFVPVYLSRYQYGTRYKQGTAGVIVPHFFDVVISGIQGPFVGTSAISATPHISPLKAGMLAAAIGSAAVIGGISLWTSVFGAGSGVSLLTCAAEAAVSAILSYAYASSWARGLPQEAKNRHAHAQAAADRSFYSKYDQLHQKGVVSEEDTCSDGYLLWLWSEADWRRWEGEEPWNWNPAAKQVEAESLWQRQLSRPLERLQYRQQLREAAERLRLQEEEDMQFASSGEAGMGGGSGSSRYHGSSQHNQGWRQRTSSAQYTPQGGPRRIRDFLGYYKILGVNLADTANSAEGPSTENVKAAFKAQAMQLHPDKFISAAEEERKQAHVKFQKLQMAYDVLRDPEKRRMYDKGQLIQ</sequence>
<name>A0A250X3Z1_9CHLO</name>
<dbReference type="SMART" id="SM00271">
    <property type="entry name" value="DnaJ"/>
    <property type="match status" value="1"/>
</dbReference>
<feature type="compositionally biased region" description="Polar residues" evidence="1">
    <location>
        <begin position="563"/>
        <end position="579"/>
    </location>
</feature>
<dbReference type="InterPro" id="IPR050817">
    <property type="entry name" value="DjlA_DnaK_co-chaperone"/>
</dbReference>
<dbReference type="PRINTS" id="PR00625">
    <property type="entry name" value="JDOMAIN"/>
</dbReference>
<evidence type="ECO:0000259" key="2">
    <source>
        <dbReference type="PROSITE" id="PS50076"/>
    </source>
</evidence>
<dbReference type="InterPro" id="IPR001623">
    <property type="entry name" value="DnaJ_domain"/>
</dbReference>
<feature type="domain" description="J" evidence="2">
    <location>
        <begin position="591"/>
        <end position="669"/>
    </location>
</feature>
<dbReference type="Gene3D" id="1.10.287.110">
    <property type="entry name" value="DnaJ domain"/>
    <property type="match status" value="1"/>
</dbReference>
<comment type="caution">
    <text evidence="3">The sequence shown here is derived from an EMBL/GenBank/DDBJ whole genome shotgun (WGS) entry which is preliminary data.</text>
</comment>
<feature type="region of interest" description="Disordered" evidence="1">
    <location>
        <begin position="543"/>
        <end position="583"/>
    </location>
</feature>
<dbReference type="SUPFAM" id="SSF46565">
    <property type="entry name" value="Chaperone J-domain"/>
    <property type="match status" value="1"/>
</dbReference>
<evidence type="ECO:0000313" key="4">
    <source>
        <dbReference type="Proteomes" id="UP000232323"/>
    </source>
</evidence>
<dbReference type="CDD" id="cd06257">
    <property type="entry name" value="DnaJ"/>
    <property type="match status" value="1"/>
</dbReference>
<dbReference type="PANTHER" id="PTHR24074">
    <property type="entry name" value="CO-CHAPERONE PROTEIN DJLA"/>
    <property type="match status" value="1"/>
</dbReference>
<feature type="compositionally biased region" description="Basic and acidic residues" evidence="1">
    <location>
        <begin position="126"/>
        <end position="136"/>
    </location>
</feature>
<dbReference type="STRING" id="1157962.A0A250X3Z1"/>
<dbReference type="AlphaFoldDB" id="A0A250X3Z1"/>
<dbReference type="Pfam" id="PF00226">
    <property type="entry name" value="DnaJ"/>
    <property type="match status" value="1"/>
</dbReference>
<dbReference type="Proteomes" id="UP000232323">
    <property type="component" value="Unassembled WGS sequence"/>
</dbReference>
<dbReference type="InterPro" id="IPR018253">
    <property type="entry name" value="DnaJ_domain_CS"/>
</dbReference>
<accession>A0A250X3Z1</accession>
<dbReference type="EMBL" id="BEGY01000027">
    <property type="protein sequence ID" value="GAX77781.1"/>
    <property type="molecule type" value="Genomic_DNA"/>
</dbReference>
<dbReference type="PROSITE" id="PS50076">
    <property type="entry name" value="DNAJ_2"/>
    <property type="match status" value="1"/>
</dbReference>
<reference evidence="3 4" key="1">
    <citation type="submission" date="2017-08" db="EMBL/GenBank/DDBJ databases">
        <title>Acidophilic green algal genome provides insights into adaptation to an acidic environment.</title>
        <authorList>
            <person name="Hirooka S."/>
            <person name="Hirose Y."/>
            <person name="Kanesaki Y."/>
            <person name="Higuchi S."/>
            <person name="Fujiwara T."/>
            <person name="Onuma R."/>
            <person name="Era A."/>
            <person name="Ohbayashi R."/>
            <person name="Uzuka A."/>
            <person name="Nozaki H."/>
            <person name="Yoshikawa H."/>
            <person name="Miyagishima S.Y."/>
        </authorList>
    </citation>
    <scope>NUCLEOTIDE SEQUENCE [LARGE SCALE GENOMIC DNA]</scope>
    <source>
        <strain evidence="3 4">NIES-2499</strain>
    </source>
</reference>
<organism evidence="3 4">
    <name type="scientific">Chlamydomonas eustigma</name>
    <dbReference type="NCBI Taxonomy" id="1157962"/>
    <lineage>
        <taxon>Eukaryota</taxon>
        <taxon>Viridiplantae</taxon>
        <taxon>Chlorophyta</taxon>
        <taxon>core chlorophytes</taxon>
        <taxon>Chlorophyceae</taxon>
        <taxon>CS clade</taxon>
        <taxon>Chlamydomonadales</taxon>
        <taxon>Chlamydomonadaceae</taxon>
        <taxon>Chlamydomonas</taxon>
    </lineage>
</organism>
<dbReference type="PROSITE" id="PS00636">
    <property type="entry name" value="DNAJ_1"/>
    <property type="match status" value="1"/>
</dbReference>
<gene>
    <name evidence="3" type="ORF">CEUSTIGMA_g5224.t1</name>
</gene>
<evidence type="ECO:0000256" key="1">
    <source>
        <dbReference type="SAM" id="MobiDB-lite"/>
    </source>
</evidence>
<dbReference type="OrthoDB" id="10250354at2759"/>
<dbReference type="InterPro" id="IPR036869">
    <property type="entry name" value="J_dom_sf"/>
</dbReference>
<evidence type="ECO:0000313" key="3">
    <source>
        <dbReference type="EMBL" id="GAX77781.1"/>
    </source>
</evidence>